<dbReference type="OrthoDB" id="127333at2"/>
<dbReference type="PANTHER" id="PTHR43737">
    <property type="entry name" value="BLL7424 PROTEIN"/>
    <property type="match status" value="1"/>
</dbReference>
<name>A0A518GIQ2_9PLAN</name>
<dbReference type="Gene3D" id="3.40.720.10">
    <property type="entry name" value="Alkaline Phosphatase, subunit A"/>
    <property type="match status" value="1"/>
</dbReference>
<evidence type="ECO:0000313" key="1">
    <source>
        <dbReference type="EMBL" id="QDV28474.1"/>
    </source>
</evidence>
<dbReference type="SUPFAM" id="SSF53649">
    <property type="entry name" value="Alkaline phosphatase-like"/>
    <property type="match status" value="1"/>
</dbReference>
<keyword evidence="2" id="KW-1185">Reference proteome</keyword>
<dbReference type="Proteomes" id="UP000315349">
    <property type="component" value="Chromosome"/>
</dbReference>
<dbReference type="RefSeq" id="WP_145294784.1">
    <property type="nucleotide sequence ID" value="NZ_CP036299.1"/>
</dbReference>
<gene>
    <name evidence="1" type="ORF">Spb1_03370</name>
</gene>
<reference evidence="1 2" key="1">
    <citation type="submission" date="2019-02" db="EMBL/GenBank/DDBJ databases">
        <title>Deep-cultivation of Planctomycetes and their phenomic and genomic characterization uncovers novel biology.</title>
        <authorList>
            <person name="Wiegand S."/>
            <person name="Jogler M."/>
            <person name="Boedeker C."/>
            <person name="Pinto D."/>
            <person name="Vollmers J."/>
            <person name="Rivas-Marin E."/>
            <person name="Kohn T."/>
            <person name="Peeters S.H."/>
            <person name="Heuer A."/>
            <person name="Rast P."/>
            <person name="Oberbeckmann S."/>
            <person name="Bunk B."/>
            <person name="Jeske O."/>
            <person name="Meyerdierks A."/>
            <person name="Storesund J.E."/>
            <person name="Kallscheuer N."/>
            <person name="Luecker S."/>
            <person name="Lage O.M."/>
            <person name="Pohl T."/>
            <person name="Merkel B.J."/>
            <person name="Hornburger P."/>
            <person name="Mueller R.-W."/>
            <person name="Bruemmer F."/>
            <person name="Labrenz M."/>
            <person name="Spormann A.M."/>
            <person name="Op den Camp H."/>
            <person name="Overmann J."/>
            <person name="Amann R."/>
            <person name="Jetten M.S.M."/>
            <person name="Mascher T."/>
            <person name="Medema M.H."/>
            <person name="Devos D.P."/>
            <person name="Kaster A.-K."/>
            <person name="Ovreas L."/>
            <person name="Rohde M."/>
            <person name="Galperin M.Y."/>
            <person name="Jogler C."/>
        </authorList>
    </citation>
    <scope>NUCLEOTIDE SEQUENCE [LARGE SCALE GENOMIC DNA]</scope>
    <source>
        <strain evidence="1 2">Spb1</strain>
    </source>
</reference>
<dbReference type="AlphaFoldDB" id="A0A518GIQ2"/>
<dbReference type="PANTHER" id="PTHR43737:SF1">
    <property type="entry name" value="DUF1501 DOMAIN-CONTAINING PROTEIN"/>
    <property type="match status" value="1"/>
</dbReference>
<dbReference type="InterPro" id="IPR006311">
    <property type="entry name" value="TAT_signal"/>
</dbReference>
<protein>
    <recommendedName>
        <fullName evidence="3">Sulfatase</fullName>
    </recommendedName>
</protein>
<evidence type="ECO:0000313" key="2">
    <source>
        <dbReference type="Proteomes" id="UP000315349"/>
    </source>
</evidence>
<dbReference type="Pfam" id="PF07394">
    <property type="entry name" value="DUF1501"/>
    <property type="match status" value="1"/>
</dbReference>
<dbReference type="InterPro" id="IPR017850">
    <property type="entry name" value="Alkaline_phosphatase_core_sf"/>
</dbReference>
<organism evidence="1 2">
    <name type="scientific">Planctopirus ephydatiae</name>
    <dbReference type="NCBI Taxonomy" id="2528019"/>
    <lineage>
        <taxon>Bacteria</taxon>
        <taxon>Pseudomonadati</taxon>
        <taxon>Planctomycetota</taxon>
        <taxon>Planctomycetia</taxon>
        <taxon>Planctomycetales</taxon>
        <taxon>Planctomycetaceae</taxon>
        <taxon>Planctopirus</taxon>
    </lineage>
</organism>
<sequence length="466" mass="50743">MYDQIAARFSRRTVLSSLAGSLAGLTLGTGLSRWAGANSEVQNAASVVGEPHFPPRAKRVIFLFMHGGVSQVDTFDYKPELSKLDGKTLPFQAAANIDAKPVLMQSPWKFNQYGESGAWCSELFPHIAQQIDRLCIIKSMHSRGQSHGQAVSMLHTGSDNLVRPSVGAWVSYGLGCENENLPAFVSIGPSAGHGGPRNYGAAFLPAIHQATTIGRQGRLGNGQIDFLSQATPEQLELVRAIQTISQKHLDRVGPDAQLQGAIETYDLAYRMQAAAPDVLDLSHETEATKVAYGIGEKATDEFGRQCLLARRLVESGIRYVELSTGNVWDQHGGLRAGHAKNAMAVDQPIAALLNDLDQRGLLDETLVVWAGEFGRTPIVQGNDGRDHNPQGFTVWLAGGGVRSGFSYGETDEVGYFAAKDRVHMHDLHATMLHLLGIDHERLTYKYAGRDFRLTDVHGRVVKEILV</sequence>
<evidence type="ECO:0008006" key="3">
    <source>
        <dbReference type="Google" id="ProtNLM"/>
    </source>
</evidence>
<proteinExistence type="predicted"/>
<dbReference type="EMBL" id="CP036299">
    <property type="protein sequence ID" value="QDV28474.1"/>
    <property type="molecule type" value="Genomic_DNA"/>
</dbReference>
<accession>A0A518GIQ2</accession>
<dbReference type="KEGG" id="peh:Spb1_03370"/>
<dbReference type="InterPro" id="IPR010869">
    <property type="entry name" value="DUF1501"/>
</dbReference>
<dbReference type="PROSITE" id="PS51318">
    <property type="entry name" value="TAT"/>
    <property type="match status" value="1"/>
</dbReference>